<gene>
    <name evidence="3" type="ORF">DCMF_12250</name>
</gene>
<dbReference type="SUPFAM" id="SSF56574">
    <property type="entry name" value="Serpins"/>
    <property type="match status" value="1"/>
</dbReference>
<sequence>MRKCLCLIFFLFLMMVILSGCSGKALSFGQNDDFDLEQIGTATVEGNSRFAFDLFRQLEQEDGDQNVFISPFSISTALTMTYQGAGTTTKEAMAKALGYTGIDDEELNRSYRNLIRYLRQSDNKIELNIGNSLWVREGEDIKEDFLAVNREIFDAPVTPLDFSQEKEVDRINQWISDATKKKIEKMIEPPIPADVVMYLINAIYFKGEWADQFDPKQTISASFQAGDGSNQEVMMMSKNGKVEYGQGENYKAVRLPYGGGKAAMYCILPREDISVHDFIGELDEEHWQRIRESISERDGVQLRLPRFKLEYGIKNLNDSLKALGMGEAFTAEADFSGIRDGLCISRVLHKAVIEVNEKGSEAAAATVVEVKESAALEPLTFIADRPFVFMIADDETGTILFMGKMWDVK</sequence>
<dbReference type="EMBL" id="CP017634">
    <property type="protein sequence ID" value="ATW25445.1"/>
    <property type="molecule type" value="Genomic_DNA"/>
</dbReference>
<evidence type="ECO:0000313" key="4">
    <source>
        <dbReference type="Proteomes" id="UP000323521"/>
    </source>
</evidence>
<dbReference type="InterPro" id="IPR036186">
    <property type="entry name" value="Serpin_sf"/>
</dbReference>
<dbReference type="Proteomes" id="UP000323521">
    <property type="component" value="Chromosome"/>
</dbReference>
<evidence type="ECO:0000259" key="2">
    <source>
        <dbReference type="SMART" id="SM00093"/>
    </source>
</evidence>
<dbReference type="OrthoDB" id="9764871at2"/>
<dbReference type="Gene3D" id="3.30.497.10">
    <property type="entry name" value="Antithrombin, subunit I, domain 2"/>
    <property type="match status" value="1"/>
</dbReference>
<dbReference type="RefSeq" id="WP_148134700.1">
    <property type="nucleotide sequence ID" value="NZ_CP017634.1"/>
</dbReference>
<dbReference type="Pfam" id="PF00079">
    <property type="entry name" value="Serpin"/>
    <property type="match status" value="1"/>
</dbReference>
<protein>
    <submittedName>
        <fullName evidence="3">Proteinase IV</fullName>
    </submittedName>
</protein>
<dbReference type="Gene3D" id="2.30.39.10">
    <property type="entry name" value="Alpha-1-antitrypsin, domain 1"/>
    <property type="match status" value="1"/>
</dbReference>
<dbReference type="AlphaFoldDB" id="A0A3G1KTG1"/>
<dbReference type="PANTHER" id="PTHR11461">
    <property type="entry name" value="SERINE PROTEASE INHIBITOR, SERPIN"/>
    <property type="match status" value="1"/>
</dbReference>
<dbReference type="InterPro" id="IPR023796">
    <property type="entry name" value="Serpin_dom"/>
</dbReference>
<dbReference type="CDD" id="cd19588">
    <property type="entry name" value="serpin_miropin-like"/>
    <property type="match status" value="1"/>
</dbReference>
<reference evidence="3 4" key="1">
    <citation type="submission" date="2016-10" db="EMBL/GenBank/DDBJ databases">
        <title>Complete Genome Sequence of Peptococcaceae strain DCMF.</title>
        <authorList>
            <person name="Edwards R.J."/>
            <person name="Holland S.I."/>
            <person name="Deshpande N.P."/>
            <person name="Wong Y.K."/>
            <person name="Ertan H."/>
            <person name="Manefield M."/>
            <person name="Russell T.L."/>
            <person name="Lee M.J."/>
        </authorList>
    </citation>
    <scope>NUCLEOTIDE SEQUENCE [LARGE SCALE GENOMIC DNA]</scope>
    <source>
        <strain evidence="3 4">DCMF</strain>
    </source>
</reference>
<dbReference type="PROSITE" id="PS51257">
    <property type="entry name" value="PROKAR_LIPOPROTEIN"/>
    <property type="match status" value="1"/>
</dbReference>
<dbReference type="InterPro" id="IPR000215">
    <property type="entry name" value="Serpin_fam"/>
</dbReference>
<organism evidence="3 4">
    <name type="scientific">Formimonas warabiya</name>
    <dbReference type="NCBI Taxonomy" id="1761012"/>
    <lineage>
        <taxon>Bacteria</taxon>
        <taxon>Bacillati</taxon>
        <taxon>Bacillota</taxon>
        <taxon>Clostridia</taxon>
        <taxon>Eubacteriales</taxon>
        <taxon>Peptococcaceae</taxon>
        <taxon>Candidatus Formimonas</taxon>
    </lineage>
</organism>
<keyword evidence="4" id="KW-1185">Reference proteome</keyword>
<dbReference type="GO" id="GO:0004867">
    <property type="term" value="F:serine-type endopeptidase inhibitor activity"/>
    <property type="evidence" value="ECO:0007669"/>
    <property type="project" value="InterPro"/>
</dbReference>
<name>A0A3G1KTG1_FORW1</name>
<evidence type="ECO:0000256" key="1">
    <source>
        <dbReference type="RuleBase" id="RU000411"/>
    </source>
</evidence>
<dbReference type="InterPro" id="IPR023795">
    <property type="entry name" value="Serpin_CS"/>
</dbReference>
<dbReference type="PANTHER" id="PTHR11461:SF211">
    <property type="entry name" value="GH10112P-RELATED"/>
    <property type="match status" value="1"/>
</dbReference>
<evidence type="ECO:0000313" key="3">
    <source>
        <dbReference type="EMBL" id="ATW25445.1"/>
    </source>
</evidence>
<proteinExistence type="inferred from homology"/>
<dbReference type="GO" id="GO:0005615">
    <property type="term" value="C:extracellular space"/>
    <property type="evidence" value="ECO:0007669"/>
    <property type="project" value="InterPro"/>
</dbReference>
<dbReference type="PROSITE" id="PS00284">
    <property type="entry name" value="SERPIN"/>
    <property type="match status" value="1"/>
</dbReference>
<feature type="domain" description="Serpin" evidence="2">
    <location>
        <begin position="52"/>
        <end position="408"/>
    </location>
</feature>
<comment type="similarity">
    <text evidence="1">Belongs to the serpin family.</text>
</comment>
<dbReference type="InterPro" id="IPR042185">
    <property type="entry name" value="Serpin_sf_2"/>
</dbReference>
<dbReference type="KEGG" id="fwa:DCMF_12250"/>
<dbReference type="SMART" id="SM00093">
    <property type="entry name" value="SERPIN"/>
    <property type="match status" value="1"/>
</dbReference>
<accession>A0A3G1KTG1</accession>
<dbReference type="InterPro" id="IPR042178">
    <property type="entry name" value="Serpin_sf_1"/>
</dbReference>